<dbReference type="Proteomes" id="UP000009138">
    <property type="component" value="Unassembled WGS sequence"/>
</dbReference>
<sequence length="52" mass="6279">MYTMDIMEKHSEFKCYYLVMDSTHQHINRKPLNCLLLNVTTTVFISRRTLQN</sequence>
<proteinExistence type="predicted"/>
<evidence type="ECO:0000313" key="1">
    <source>
        <dbReference type="EMBL" id="EIE88516.1"/>
    </source>
</evidence>
<reference evidence="1 2" key="1">
    <citation type="journal article" date="2009" name="PLoS Genet.">
        <title>Genomic analysis of the basal lineage fungus Rhizopus oryzae reveals a whole-genome duplication.</title>
        <authorList>
            <person name="Ma L.-J."/>
            <person name="Ibrahim A.S."/>
            <person name="Skory C."/>
            <person name="Grabherr M.G."/>
            <person name="Burger G."/>
            <person name="Butler M."/>
            <person name="Elias M."/>
            <person name="Idnurm A."/>
            <person name="Lang B.F."/>
            <person name="Sone T."/>
            <person name="Abe A."/>
            <person name="Calvo S.E."/>
            <person name="Corrochano L.M."/>
            <person name="Engels R."/>
            <person name="Fu J."/>
            <person name="Hansberg W."/>
            <person name="Kim J.-M."/>
            <person name="Kodira C.D."/>
            <person name="Koehrsen M.J."/>
            <person name="Liu B."/>
            <person name="Miranda-Saavedra D."/>
            <person name="O'Leary S."/>
            <person name="Ortiz-Castellanos L."/>
            <person name="Poulter R."/>
            <person name="Rodriguez-Romero J."/>
            <person name="Ruiz-Herrera J."/>
            <person name="Shen Y.-Q."/>
            <person name="Zeng Q."/>
            <person name="Galagan J."/>
            <person name="Birren B.W."/>
            <person name="Cuomo C.A."/>
            <person name="Wickes B.L."/>
        </authorList>
    </citation>
    <scope>NUCLEOTIDE SEQUENCE [LARGE SCALE GENOMIC DNA]</scope>
    <source>
        <strain evidence="2">RA 99-880 / ATCC MYA-4621 / FGSC 9543 / NRRL 43880</strain>
    </source>
</reference>
<accession>I1CJ86</accession>
<dbReference type="RefSeq" id="XP_067523912.1">
    <property type="nucleotide sequence ID" value="XM_067667811.1"/>
</dbReference>
<dbReference type="EMBL" id="CH476742">
    <property type="protein sequence ID" value="EIE88516.1"/>
    <property type="molecule type" value="Genomic_DNA"/>
</dbReference>
<gene>
    <name evidence="1" type="ORF">RO3G_13227</name>
</gene>
<evidence type="ECO:0000313" key="2">
    <source>
        <dbReference type="Proteomes" id="UP000009138"/>
    </source>
</evidence>
<dbReference type="InParanoid" id="I1CJ86"/>
<protein>
    <submittedName>
        <fullName evidence="1">Uncharacterized protein</fullName>
    </submittedName>
</protein>
<dbReference type="AlphaFoldDB" id="I1CJ86"/>
<name>I1CJ86_RHIO9</name>
<dbReference type="GeneID" id="93620192"/>
<organism evidence="1 2">
    <name type="scientific">Rhizopus delemar (strain RA 99-880 / ATCC MYA-4621 / FGSC 9543 / NRRL 43880)</name>
    <name type="common">Mucormycosis agent</name>
    <name type="synonym">Rhizopus arrhizus var. delemar</name>
    <dbReference type="NCBI Taxonomy" id="246409"/>
    <lineage>
        <taxon>Eukaryota</taxon>
        <taxon>Fungi</taxon>
        <taxon>Fungi incertae sedis</taxon>
        <taxon>Mucoromycota</taxon>
        <taxon>Mucoromycotina</taxon>
        <taxon>Mucoromycetes</taxon>
        <taxon>Mucorales</taxon>
        <taxon>Mucorineae</taxon>
        <taxon>Rhizopodaceae</taxon>
        <taxon>Rhizopus</taxon>
    </lineage>
</organism>
<dbReference type="VEuPathDB" id="FungiDB:RO3G_13227"/>
<keyword evidence="2" id="KW-1185">Reference proteome</keyword>